<gene>
    <name evidence="2" type="ORF">GCM10022226_13250</name>
</gene>
<accession>A0ABP7HKY4</accession>
<name>A0ABP7HKY4_9ACTN</name>
<keyword evidence="3" id="KW-1185">Reference proteome</keyword>
<sequence>MTAVITLGLLQQRHGRTWQILDFHGGWVAYRHHSWSERAAGFGIANVVGADTLADLAARLDEQDRAEARRKGLAVPAPRTPPDVGPVRAG</sequence>
<organism evidence="2 3">
    <name type="scientific">Sphaerisporangium flaviroseum</name>
    <dbReference type="NCBI Taxonomy" id="509199"/>
    <lineage>
        <taxon>Bacteria</taxon>
        <taxon>Bacillati</taxon>
        <taxon>Actinomycetota</taxon>
        <taxon>Actinomycetes</taxon>
        <taxon>Streptosporangiales</taxon>
        <taxon>Streptosporangiaceae</taxon>
        <taxon>Sphaerisporangium</taxon>
    </lineage>
</organism>
<feature type="region of interest" description="Disordered" evidence="1">
    <location>
        <begin position="67"/>
        <end position="90"/>
    </location>
</feature>
<comment type="caution">
    <text evidence="2">The sequence shown here is derived from an EMBL/GenBank/DDBJ whole genome shotgun (WGS) entry which is preliminary data.</text>
</comment>
<evidence type="ECO:0000256" key="1">
    <source>
        <dbReference type="SAM" id="MobiDB-lite"/>
    </source>
</evidence>
<dbReference type="EMBL" id="BAAAZR010000002">
    <property type="protein sequence ID" value="GAA3795238.1"/>
    <property type="molecule type" value="Genomic_DNA"/>
</dbReference>
<reference evidence="3" key="1">
    <citation type="journal article" date="2019" name="Int. J. Syst. Evol. Microbiol.">
        <title>The Global Catalogue of Microorganisms (GCM) 10K type strain sequencing project: providing services to taxonomists for standard genome sequencing and annotation.</title>
        <authorList>
            <consortium name="The Broad Institute Genomics Platform"/>
            <consortium name="The Broad Institute Genome Sequencing Center for Infectious Disease"/>
            <person name="Wu L."/>
            <person name="Ma J."/>
        </authorList>
    </citation>
    <scope>NUCLEOTIDE SEQUENCE [LARGE SCALE GENOMIC DNA]</scope>
    <source>
        <strain evidence="3">JCM 16908</strain>
    </source>
</reference>
<proteinExistence type="predicted"/>
<dbReference type="Proteomes" id="UP001500888">
    <property type="component" value="Unassembled WGS sequence"/>
</dbReference>
<evidence type="ECO:0000313" key="3">
    <source>
        <dbReference type="Proteomes" id="UP001500888"/>
    </source>
</evidence>
<evidence type="ECO:0000313" key="2">
    <source>
        <dbReference type="EMBL" id="GAA3795238.1"/>
    </source>
</evidence>
<protein>
    <submittedName>
        <fullName evidence="2">Uncharacterized protein</fullName>
    </submittedName>
</protein>